<gene>
    <name evidence="4" type="ORF">IFR04_006821</name>
</gene>
<protein>
    <recommendedName>
        <fullName evidence="3">C3H1-type domain-containing protein</fullName>
    </recommendedName>
</protein>
<evidence type="ECO:0000313" key="5">
    <source>
        <dbReference type="Proteomes" id="UP000664132"/>
    </source>
</evidence>
<dbReference type="Pfam" id="PF20150">
    <property type="entry name" value="2EXR"/>
    <property type="match status" value="1"/>
</dbReference>
<dbReference type="InterPro" id="IPR045518">
    <property type="entry name" value="2EXR"/>
</dbReference>
<dbReference type="PANTHER" id="PTHR35910">
    <property type="entry name" value="2EXR DOMAIN-CONTAINING PROTEIN"/>
    <property type="match status" value="1"/>
</dbReference>
<dbReference type="GO" id="GO:0008270">
    <property type="term" value="F:zinc ion binding"/>
    <property type="evidence" value="ECO:0007669"/>
    <property type="project" value="UniProtKB-KW"/>
</dbReference>
<organism evidence="4 5">
    <name type="scientific">Cadophora malorum</name>
    <dbReference type="NCBI Taxonomy" id="108018"/>
    <lineage>
        <taxon>Eukaryota</taxon>
        <taxon>Fungi</taxon>
        <taxon>Dikarya</taxon>
        <taxon>Ascomycota</taxon>
        <taxon>Pezizomycotina</taxon>
        <taxon>Leotiomycetes</taxon>
        <taxon>Helotiales</taxon>
        <taxon>Ploettnerulaceae</taxon>
        <taxon>Cadophora</taxon>
    </lineage>
</organism>
<feature type="compositionally biased region" description="Basic and acidic residues" evidence="2">
    <location>
        <begin position="47"/>
        <end position="59"/>
    </location>
</feature>
<keyword evidence="1" id="KW-0479">Metal-binding</keyword>
<dbReference type="PROSITE" id="PS50103">
    <property type="entry name" value="ZF_C3H1"/>
    <property type="match status" value="1"/>
</dbReference>
<evidence type="ECO:0000256" key="1">
    <source>
        <dbReference type="PROSITE-ProRule" id="PRU00723"/>
    </source>
</evidence>
<comment type="caution">
    <text evidence="4">The sequence shown here is derived from an EMBL/GenBank/DDBJ whole genome shotgun (WGS) entry which is preliminary data.</text>
</comment>
<feature type="zinc finger region" description="C3H1-type" evidence="1">
    <location>
        <begin position="215"/>
        <end position="242"/>
    </location>
</feature>
<reference evidence="4" key="1">
    <citation type="submission" date="2021-02" db="EMBL/GenBank/DDBJ databases">
        <title>Genome sequence Cadophora malorum strain M34.</title>
        <authorList>
            <person name="Stefanovic E."/>
            <person name="Vu D."/>
            <person name="Scully C."/>
            <person name="Dijksterhuis J."/>
            <person name="Roader J."/>
            <person name="Houbraken J."/>
        </authorList>
    </citation>
    <scope>NUCLEOTIDE SEQUENCE</scope>
    <source>
        <strain evidence="4">M34</strain>
    </source>
</reference>
<evidence type="ECO:0000313" key="4">
    <source>
        <dbReference type="EMBL" id="KAG4420062.1"/>
    </source>
</evidence>
<keyword evidence="5" id="KW-1185">Reference proteome</keyword>
<evidence type="ECO:0000259" key="3">
    <source>
        <dbReference type="PROSITE" id="PS50103"/>
    </source>
</evidence>
<accession>A0A8H7TIX4</accession>
<feature type="region of interest" description="Disordered" evidence="2">
    <location>
        <begin position="42"/>
        <end position="95"/>
    </location>
</feature>
<feature type="compositionally biased region" description="Basic and acidic residues" evidence="2">
    <location>
        <begin position="72"/>
        <end position="88"/>
    </location>
</feature>
<dbReference type="Proteomes" id="UP000664132">
    <property type="component" value="Unassembled WGS sequence"/>
</dbReference>
<sequence length="604" mass="66991">MEDYKVSEIPSKLWCDGYRCPREKRNGGCPFVHNANDRQDAIAARRAAREKTEKAKKLAAEQTKQKAQRVKQQKDHDQSKATKNDKVVHAPPKTTTAPKAVQAIDSGVVTPPASNAGDVAFNETVARKITLPQSPPPTPVHTTVGIVAPATHAKDNVHTTNNPTTNVPASRVATVTNGATPVTHVHDGSINVPIAQVPVTNVPTVVNGVWKTQYTTSKQPCKNHLTRRGCSRPSCRYVHDMNARREYIAGLDKAAAERKALMSTSKKVVAPPQANIDTSNSRPEAVATYASTAAKGMAIDPNVVVSTPPATSSKASFWGTQTGLAIWAKKNLFDRSQLKLLMPYVSIDQVPAEVMEKVRNPNKPVDGRVFQLFSALPGELRNQIWGYAIDDALLEGRRVKIQLHADVDFDRITTRNSPPSLLHACMESRSLAKLAYEPAFGHPVYFAQYYVPFNFEHDVLYIHTRGAMELCKLAKLMGRRNCARVKHVMVSLKEYLGDRSVEKNYWGRYMSYFRNLKSLKLVVGIGFEDQLFHKKSYCQGATFVLKEYLLSRYGKSTDKAFPSPADMAPKVDFEFIHAITAHELSIDNLIYQGEGGWGAEKRGW</sequence>
<name>A0A8H7TIX4_9HELO</name>
<dbReference type="OrthoDB" id="3564848at2759"/>
<dbReference type="EMBL" id="JAFJYH010000092">
    <property type="protein sequence ID" value="KAG4420062.1"/>
    <property type="molecule type" value="Genomic_DNA"/>
</dbReference>
<dbReference type="PANTHER" id="PTHR35910:SF6">
    <property type="entry name" value="2EXR DOMAIN-CONTAINING PROTEIN"/>
    <property type="match status" value="1"/>
</dbReference>
<dbReference type="InterPro" id="IPR000571">
    <property type="entry name" value="Znf_CCCH"/>
</dbReference>
<feature type="domain" description="C3H1-type" evidence="3">
    <location>
        <begin position="215"/>
        <end position="242"/>
    </location>
</feature>
<evidence type="ECO:0000256" key="2">
    <source>
        <dbReference type="SAM" id="MobiDB-lite"/>
    </source>
</evidence>
<keyword evidence="1" id="KW-0862">Zinc</keyword>
<keyword evidence="1" id="KW-0863">Zinc-finger</keyword>
<proteinExistence type="predicted"/>
<dbReference type="AlphaFoldDB" id="A0A8H7TIX4"/>